<protein>
    <submittedName>
        <fullName evidence="1">Nitrogen regulatory protein</fullName>
    </submittedName>
</protein>
<dbReference type="InterPro" id="IPR017918">
    <property type="entry name" value="N-reg_PII_CS"/>
</dbReference>
<dbReference type="SUPFAM" id="SSF54913">
    <property type="entry name" value="GlnB-like"/>
    <property type="match status" value="1"/>
</dbReference>
<dbReference type="EMBL" id="CP007243">
    <property type="protein sequence ID" value="AIA30822.1"/>
    <property type="molecule type" value="Genomic_DNA"/>
</dbReference>
<reference evidence="2" key="1">
    <citation type="submission" date="2014-02" db="EMBL/GenBank/DDBJ databases">
        <title>Complete genome sequence and comparative genomic analysis of the nitrogen-fixing bacterium Leptospirillum ferriphilum YSK.</title>
        <authorList>
            <person name="Guo X."/>
            <person name="Yin H."/>
            <person name="Liang Y."/>
            <person name="Hu Q."/>
            <person name="Ma L."/>
            <person name="Xiao Y."/>
            <person name="Zhang X."/>
            <person name="Qiu G."/>
            <person name="Liu X."/>
        </authorList>
    </citation>
    <scope>NUCLEOTIDE SEQUENCE [LARGE SCALE GENOMIC DNA]</scope>
    <source>
        <strain evidence="2">YSK</strain>
    </source>
</reference>
<organism evidence="1 2">
    <name type="scientific">Leptospirillum ferriphilum YSK</name>
    <dbReference type="NCBI Taxonomy" id="1441628"/>
    <lineage>
        <taxon>Bacteria</taxon>
        <taxon>Pseudomonadati</taxon>
        <taxon>Nitrospirota</taxon>
        <taxon>Nitrospiria</taxon>
        <taxon>Nitrospirales</taxon>
        <taxon>Nitrospiraceae</taxon>
        <taxon>Leptospirillum</taxon>
    </lineage>
</organism>
<dbReference type="GO" id="GO:0005829">
    <property type="term" value="C:cytosol"/>
    <property type="evidence" value="ECO:0007669"/>
    <property type="project" value="TreeGrafter"/>
</dbReference>
<dbReference type="Proteomes" id="UP000027059">
    <property type="component" value="Chromosome"/>
</dbReference>
<dbReference type="PANTHER" id="PTHR30115:SF11">
    <property type="entry name" value="NITROGEN REGULATORY PROTEIN P-II HOMOLOG"/>
    <property type="match status" value="1"/>
</dbReference>
<dbReference type="HOGENOM" id="CLU_082268_0_1_0"/>
<evidence type="ECO:0000313" key="2">
    <source>
        <dbReference type="Proteomes" id="UP000027059"/>
    </source>
</evidence>
<dbReference type="PANTHER" id="PTHR30115">
    <property type="entry name" value="NITROGEN REGULATORY PROTEIN P-II"/>
    <property type="match status" value="1"/>
</dbReference>
<dbReference type="KEGG" id="lfp:Y981_08945"/>
<dbReference type="InterPro" id="IPR011322">
    <property type="entry name" value="N-reg_PII-like_a/b"/>
</dbReference>
<dbReference type="Pfam" id="PF00543">
    <property type="entry name" value="P-II"/>
    <property type="match status" value="1"/>
</dbReference>
<dbReference type="OrthoDB" id="9802729at2"/>
<reference evidence="1 2" key="2">
    <citation type="journal article" date="2015" name="Biomed. Res. Int.">
        <title>Effects of Arsenite Resistance on the Growth and Functional Gene Expression of Leptospirillum ferriphilum and Acidithiobacillus thiooxidans in Pure Culture and Coculture.</title>
        <authorList>
            <person name="Jiang H."/>
            <person name="Liang Y."/>
            <person name="Yin H."/>
            <person name="Xiao Y."/>
            <person name="Guo X."/>
            <person name="Xu Y."/>
            <person name="Hu Q."/>
            <person name="Liu H."/>
            <person name="Liu X."/>
        </authorList>
    </citation>
    <scope>NUCLEOTIDE SEQUENCE [LARGE SCALE GENOMIC DNA]</scope>
    <source>
        <strain evidence="1 2">YSK</strain>
    </source>
</reference>
<dbReference type="AlphaFoldDB" id="A0A059Y042"/>
<accession>A0A059Y042</accession>
<sequence>MLIEIIAILRREKVVPTMRALDAIGLGAMTLLTVSGRGRQGGNLMTDIDREIPAEYDAVSRITKHLTPASFALVHSLSRPVFWIPKRMLQMVVPSAMKDEVIDLIMSVNRTGWMGDGKIFVTPLEGSVRIRTGEQGQESV</sequence>
<keyword evidence="2" id="KW-1185">Reference proteome</keyword>
<dbReference type="PROSITE" id="PS51343">
    <property type="entry name" value="PII_GLNB_DOM"/>
    <property type="match status" value="1"/>
</dbReference>
<evidence type="ECO:0000313" key="1">
    <source>
        <dbReference type="EMBL" id="AIA30822.1"/>
    </source>
</evidence>
<proteinExistence type="predicted"/>
<dbReference type="InterPro" id="IPR015867">
    <property type="entry name" value="N-reg_PII/ATP_PRibTrfase_C"/>
</dbReference>
<dbReference type="GO" id="GO:0030234">
    <property type="term" value="F:enzyme regulator activity"/>
    <property type="evidence" value="ECO:0007669"/>
    <property type="project" value="InterPro"/>
</dbReference>
<dbReference type="GO" id="GO:0006808">
    <property type="term" value="P:regulation of nitrogen utilization"/>
    <property type="evidence" value="ECO:0007669"/>
    <property type="project" value="InterPro"/>
</dbReference>
<dbReference type="PROSITE" id="PS00638">
    <property type="entry name" value="PII_GLNB_CTER"/>
    <property type="match status" value="1"/>
</dbReference>
<dbReference type="RefSeq" id="WP_038505761.1">
    <property type="nucleotide sequence ID" value="NZ_CP007243.1"/>
</dbReference>
<dbReference type="SMART" id="SM00938">
    <property type="entry name" value="P-II"/>
    <property type="match status" value="1"/>
</dbReference>
<gene>
    <name evidence="1" type="ORF">Y981_08945</name>
</gene>
<dbReference type="Gene3D" id="3.30.70.120">
    <property type="match status" value="1"/>
</dbReference>
<name>A0A059Y042_9BACT</name>
<dbReference type="GO" id="GO:0005524">
    <property type="term" value="F:ATP binding"/>
    <property type="evidence" value="ECO:0007669"/>
    <property type="project" value="TreeGrafter"/>
</dbReference>
<dbReference type="InterPro" id="IPR002187">
    <property type="entry name" value="N-reg_PII"/>
</dbReference>